<gene>
    <name evidence="1" type="ORF">JKL17_05990</name>
</gene>
<sequence length="85" mass="9801">MYDGSINYALSMRQHNTIRANEEALLTDIQFAIGRNVIERNGTKKYSDEFLDALGDNGVIVVTPERKADKWIFRLPDEEGNYDNY</sequence>
<evidence type="ECO:0000313" key="2">
    <source>
        <dbReference type="Proteomes" id="UP000694640"/>
    </source>
</evidence>
<name>A0ABS5UGH4_9LACO</name>
<accession>A0ABS5UGH4</accession>
<comment type="caution">
    <text evidence="1">The sequence shown here is derived from an EMBL/GenBank/DDBJ whole genome shotgun (WGS) entry which is preliminary data.</text>
</comment>
<dbReference type="Proteomes" id="UP000694640">
    <property type="component" value="Unassembled WGS sequence"/>
</dbReference>
<proteinExistence type="predicted"/>
<protein>
    <submittedName>
        <fullName evidence="1">Uncharacterized protein</fullName>
    </submittedName>
</protein>
<reference evidence="1 2" key="1">
    <citation type="submission" date="2021-01" db="EMBL/GenBank/DDBJ databases">
        <title>High-quality draft genome sequence data of six Lactiplantibacillus plantarum subsp. argentoratensis strains isolated from various Greek sourdoughs.</title>
        <authorList>
            <person name="Syrokou M.K."/>
            <person name="Paramithiotis S."/>
            <person name="Skandamis P.N."/>
            <person name="Drosinos E.H."/>
            <person name="Bosnea L."/>
            <person name="Mataragas M."/>
        </authorList>
    </citation>
    <scope>NUCLEOTIDE SEQUENCE [LARGE SCALE GENOMIC DNA]</scope>
    <source>
        <strain evidence="1 2">LQC 2520</strain>
    </source>
</reference>
<organism evidence="1 2">
    <name type="scientific">Lactiplantibacillus argentoratensis</name>
    <dbReference type="NCBI Taxonomy" id="271881"/>
    <lineage>
        <taxon>Bacteria</taxon>
        <taxon>Bacillati</taxon>
        <taxon>Bacillota</taxon>
        <taxon>Bacilli</taxon>
        <taxon>Lactobacillales</taxon>
        <taxon>Lactobacillaceae</taxon>
        <taxon>Lactiplantibacillus</taxon>
    </lineage>
</organism>
<evidence type="ECO:0000313" key="1">
    <source>
        <dbReference type="EMBL" id="MBT1137674.1"/>
    </source>
</evidence>
<dbReference type="EMBL" id="JAEQMM010000003">
    <property type="protein sequence ID" value="MBT1137674.1"/>
    <property type="molecule type" value="Genomic_DNA"/>
</dbReference>
<dbReference type="RefSeq" id="WP_214417715.1">
    <property type="nucleotide sequence ID" value="NZ_JAEQMM010000003.1"/>
</dbReference>
<keyword evidence="2" id="KW-1185">Reference proteome</keyword>